<dbReference type="PANTHER" id="PTHR12526">
    <property type="entry name" value="GLYCOSYLTRANSFERASE"/>
    <property type="match status" value="1"/>
</dbReference>
<feature type="domain" description="Glycosyl transferase family 1" evidence="1">
    <location>
        <begin position="196"/>
        <end position="349"/>
    </location>
</feature>
<dbReference type="SUPFAM" id="SSF53756">
    <property type="entry name" value="UDP-Glycosyltransferase/glycogen phosphorylase"/>
    <property type="match status" value="1"/>
</dbReference>
<dbReference type="AlphaFoldDB" id="A0A4Q0XNB6"/>
<dbReference type="Pfam" id="PF00534">
    <property type="entry name" value="Glycos_transf_1"/>
    <property type="match status" value="1"/>
</dbReference>
<accession>A0A4Q0XNB6</accession>
<evidence type="ECO:0000313" key="4">
    <source>
        <dbReference type="Proteomes" id="UP000290657"/>
    </source>
</evidence>
<evidence type="ECO:0000259" key="2">
    <source>
        <dbReference type="Pfam" id="PF13439"/>
    </source>
</evidence>
<dbReference type="InterPro" id="IPR001296">
    <property type="entry name" value="Glyco_trans_1"/>
</dbReference>
<reference evidence="3 4" key="1">
    <citation type="submission" date="2017-10" db="EMBL/GenBank/DDBJ databases">
        <title>Genomics of the genus Arcobacter.</title>
        <authorList>
            <person name="Perez-Cataluna A."/>
            <person name="Figueras M.J."/>
        </authorList>
    </citation>
    <scope>NUCLEOTIDE SEQUENCE [LARGE SCALE GENOMIC DNA]</scope>
    <source>
        <strain evidence="3 4">CECT 8987</strain>
    </source>
</reference>
<proteinExistence type="predicted"/>
<name>A0A4Q0XNB6_9BACT</name>
<gene>
    <name evidence="3" type="ORF">CRV04_09830</name>
</gene>
<keyword evidence="4" id="KW-1185">Reference proteome</keyword>
<dbReference type="InterPro" id="IPR028098">
    <property type="entry name" value="Glyco_trans_4-like_N"/>
</dbReference>
<dbReference type="Pfam" id="PF13439">
    <property type="entry name" value="Glyco_transf_4"/>
    <property type="match status" value="1"/>
</dbReference>
<dbReference type="RefSeq" id="WP_128996679.1">
    <property type="nucleotide sequence ID" value="NZ_PDKN01000007.1"/>
</dbReference>
<feature type="domain" description="Glycosyltransferase subfamily 4-like N-terminal" evidence="2">
    <location>
        <begin position="18"/>
        <end position="179"/>
    </location>
</feature>
<evidence type="ECO:0000313" key="3">
    <source>
        <dbReference type="EMBL" id="RXJ55395.1"/>
    </source>
</evidence>
<dbReference type="GO" id="GO:0016757">
    <property type="term" value="F:glycosyltransferase activity"/>
    <property type="evidence" value="ECO:0007669"/>
    <property type="project" value="InterPro"/>
</dbReference>
<protein>
    <submittedName>
        <fullName evidence="3">Uncharacterized protein</fullName>
    </submittedName>
</protein>
<dbReference type="OrthoDB" id="1522162at2"/>
<dbReference type="Proteomes" id="UP000290657">
    <property type="component" value="Unassembled WGS sequence"/>
</dbReference>
<dbReference type="CDD" id="cd03811">
    <property type="entry name" value="GT4_GT28_WabH-like"/>
    <property type="match status" value="1"/>
</dbReference>
<dbReference type="Gene3D" id="3.40.50.2000">
    <property type="entry name" value="Glycogen Phosphorylase B"/>
    <property type="match status" value="2"/>
</dbReference>
<dbReference type="PANTHER" id="PTHR12526:SF630">
    <property type="entry name" value="GLYCOSYLTRANSFERASE"/>
    <property type="match status" value="1"/>
</dbReference>
<comment type="caution">
    <text evidence="3">The sequence shown here is derived from an EMBL/GenBank/DDBJ whole genome shotgun (WGS) entry which is preliminary data.</text>
</comment>
<organism evidence="3 4">
    <name type="scientific">Candidatus Marinarcus aquaticus</name>
    <dbReference type="NCBI Taxonomy" id="2044504"/>
    <lineage>
        <taxon>Bacteria</taxon>
        <taxon>Pseudomonadati</taxon>
        <taxon>Campylobacterota</taxon>
        <taxon>Epsilonproteobacteria</taxon>
        <taxon>Campylobacterales</taxon>
        <taxon>Arcobacteraceae</taxon>
        <taxon>Candidatus Marinarcus</taxon>
    </lineage>
</organism>
<dbReference type="EMBL" id="PDKN01000007">
    <property type="protein sequence ID" value="RXJ55395.1"/>
    <property type="molecule type" value="Genomic_DNA"/>
</dbReference>
<sequence>MGYSVKPKILFIVDTLAFGGAQKVLFEQMKYIKKQGYEVALFSIKKNMYHNWFEEFLIYGAINEQQSIATNIFVVLEKLKEVVPHFDVIIGFIDLFTNYLAVMSGKMHNKTTLVSSRVVLSDHLQKIDYPSVNHEMITYFYNQADGVIALSKNVKKDLIEKYAIDTKKIFQVYNPVNFKRVEQLSQKDCKHETFFNRRVILSIGRMTEQKNHLFVLELFSHIADEYEDVNLCILGDGPLRESLLKKINKLSLENRVLLPGNVENIYPYLEKSELFLFPSLYEGLGNSILEALSVGVPIVASNLEVIKELIENKKNGLLCELAQPETFIQAIKKILEDKSYAQILSNNGKISVQRFQISKIGEEFLRVINKVYNG</sequence>
<evidence type="ECO:0000259" key="1">
    <source>
        <dbReference type="Pfam" id="PF00534"/>
    </source>
</evidence>